<dbReference type="PROSITE" id="PS50082">
    <property type="entry name" value="WD_REPEATS_2"/>
    <property type="match status" value="1"/>
</dbReference>
<proteinExistence type="inferred from homology"/>
<dbReference type="HOGENOM" id="CLU_916297_0_0_1"/>
<keyword evidence="5" id="KW-1185">Reference proteome</keyword>
<keyword evidence="3" id="KW-0853">WD repeat</keyword>
<dbReference type="GO" id="GO:1990904">
    <property type="term" value="C:ribonucleoprotein complex"/>
    <property type="evidence" value="ECO:0007669"/>
    <property type="project" value="UniProtKB-KW"/>
</dbReference>
<dbReference type="InterPro" id="IPR036322">
    <property type="entry name" value="WD40_repeat_dom_sf"/>
</dbReference>
<feature type="repeat" description="WD" evidence="3">
    <location>
        <begin position="171"/>
        <end position="192"/>
    </location>
</feature>
<comment type="similarity">
    <text evidence="1">Belongs to the WD repeat G protein beta family. Ribosomal protein RACK1 subfamily.</text>
</comment>
<dbReference type="Gene3D" id="2.130.10.10">
    <property type="entry name" value="YVTN repeat-like/Quinoprotein amine dehydrogenase"/>
    <property type="match status" value="1"/>
</dbReference>
<sequence>MEGSSIDNLLVVSINGLKGVSINTPLSQDQQAIAENKSLGNFSDITQQGREILRSLSLRRRRCSLLRRTICTLRKLGRRASSQGSRHWNQSPLDVSWDTRKTSSMLLSPLITVRSFLRLVTVRSSCGTRLESESIRSLTKVRDTSNGLVVLGLVLTRLFRPLCLLLGITPLSGAKDGAILLWDLAEGKKLYSLEAGSIIHSLSNSIRIWDLESKSVVEDLKGDLKAEAEKSDSSAGTRNETKVIYCKWSADGDTLFSGYTDEVIRVWGFLSLLEKKRRHDDHSNFFYRFKWLLFCTSVLRLIFF</sequence>
<name>A0A0D2ZQM8_BRAOL</name>
<evidence type="ECO:0000256" key="2">
    <source>
        <dbReference type="ARBA" id="ARBA00023274"/>
    </source>
</evidence>
<evidence type="ECO:0000256" key="1">
    <source>
        <dbReference type="ARBA" id="ARBA00007253"/>
    </source>
</evidence>
<dbReference type="GO" id="GO:0045182">
    <property type="term" value="F:translation regulator activity"/>
    <property type="evidence" value="ECO:0007669"/>
    <property type="project" value="InterPro"/>
</dbReference>
<dbReference type="OMA" id="YCKWSAD"/>
<dbReference type="GO" id="GO:0043022">
    <property type="term" value="F:ribosome binding"/>
    <property type="evidence" value="ECO:0007669"/>
    <property type="project" value="InterPro"/>
</dbReference>
<dbReference type="SUPFAM" id="SSF50978">
    <property type="entry name" value="WD40 repeat-like"/>
    <property type="match status" value="1"/>
</dbReference>
<dbReference type="PANTHER" id="PTHR19868">
    <property type="entry name" value="RECEPTOR FOR ACTIVATED PROTEIN KINASE C RACK1"/>
    <property type="match status" value="1"/>
</dbReference>
<protein>
    <submittedName>
        <fullName evidence="4">Uncharacterized protein</fullName>
    </submittedName>
</protein>
<dbReference type="InterPro" id="IPR001680">
    <property type="entry name" value="WD40_rpt"/>
</dbReference>
<dbReference type="AlphaFoldDB" id="A0A0D2ZQM8"/>
<evidence type="ECO:0000313" key="5">
    <source>
        <dbReference type="Proteomes" id="UP000032141"/>
    </source>
</evidence>
<accession>A0A0D2ZQM8</accession>
<dbReference type="InterPro" id="IPR045223">
    <property type="entry name" value="RACK1-like"/>
</dbReference>
<evidence type="ECO:0000256" key="3">
    <source>
        <dbReference type="PROSITE-ProRule" id="PRU00221"/>
    </source>
</evidence>
<dbReference type="EnsemblPlants" id="Bo00692s110.1">
    <property type="protein sequence ID" value="Bo00692s110.1"/>
    <property type="gene ID" value="Bo00692s110"/>
</dbReference>
<keyword evidence="2" id="KW-0687">Ribonucleoprotein</keyword>
<reference evidence="4" key="2">
    <citation type="submission" date="2015-06" db="UniProtKB">
        <authorList>
            <consortium name="EnsemblPlants"/>
        </authorList>
    </citation>
    <scope>IDENTIFICATION</scope>
</reference>
<dbReference type="InterPro" id="IPR015943">
    <property type="entry name" value="WD40/YVTN_repeat-like_dom_sf"/>
</dbReference>
<evidence type="ECO:0000313" key="4">
    <source>
        <dbReference type="EnsemblPlants" id="Bo00692s110.1"/>
    </source>
</evidence>
<dbReference type="Proteomes" id="UP000032141">
    <property type="component" value="Unassembled WGS sequence"/>
</dbReference>
<reference evidence="4" key="1">
    <citation type="journal article" date="2014" name="Genome Biol.">
        <title>Transcriptome and methylome profiling reveals relics of genome dominance in the mesopolyploid Brassica oleracea.</title>
        <authorList>
            <person name="Parkin I.A."/>
            <person name="Koh C."/>
            <person name="Tang H."/>
            <person name="Robinson S.J."/>
            <person name="Kagale S."/>
            <person name="Clarke W.E."/>
            <person name="Town C.D."/>
            <person name="Nixon J."/>
            <person name="Krishnakumar V."/>
            <person name="Bidwell S.L."/>
            <person name="Denoeud F."/>
            <person name="Belcram H."/>
            <person name="Links M.G."/>
            <person name="Just J."/>
            <person name="Clarke C."/>
            <person name="Bender T."/>
            <person name="Huebert T."/>
            <person name="Mason A.S."/>
            <person name="Pires J.C."/>
            <person name="Barker G."/>
            <person name="Moore J."/>
            <person name="Walley P.G."/>
            <person name="Manoli S."/>
            <person name="Batley J."/>
            <person name="Edwards D."/>
            <person name="Nelson M.N."/>
            <person name="Wang X."/>
            <person name="Paterson A.H."/>
            <person name="King G."/>
            <person name="Bancroft I."/>
            <person name="Chalhoub B."/>
            <person name="Sharpe A.G."/>
        </authorList>
    </citation>
    <scope>NUCLEOTIDE SEQUENCE [LARGE SCALE GENOMIC DNA]</scope>
    <source>
        <strain evidence="4">cv. TO1000</strain>
    </source>
</reference>
<organism evidence="4 5">
    <name type="scientific">Brassica oleracea var. oleracea</name>
    <dbReference type="NCBI Taxonomy" id="109376"/>
    <lineage>
        <taxon>Eukaryota</taxon>
        <taxon>Viridiplantae</taxon>
        <taxon>Streptophyta</taxon>
        <taxon>Embryophyta</taxon>
        <taxon>Tracheophyta</taxon>
        <taxon>Spermatophyta</taxon>
        <taxon>Magnoliopsida</taxon>
        <taxon>eudicotyledons</taxon>
        <taxon>Gunneridae</taxon>
        <taxon>Pentapetalae</taxon>
        <taxon>rosids</taxon>
        <taxon>malvids</taxon>
        <taxon>Brassicales</taxon>
        <taxon>Brassicaceae</taxon>
        <taxon>Brassiceae</taxon>
        <taxon>Brassica</taxon>
    </lineage>
</organism>
<dbReference type="eggNOG" id="KOG0279">
    <property type="taxonomic scope" value="Eukaryota"/>
</dbReference>
<dbReference type="STRING" id="109376.A0A0D2ZQM8"/>
<dbReference type="Gramene" id="Bo00692s110.1">
    <property type="protein sequence ID" value="Bo00692s110.1"/>
    <property type="gene ID" value="Bo00692s110"/>
</dbReference>